<dbReference type="Proteomes" id="UP000029120">
    <property type="component" value="Chromosome 7"/>
</dbReference>
<evidence type="ECO:0000313" key="1">
    <source>
        <dbReference type="EMBL" id="KFK29329.1"/>
    </source>
</evidence>
<dbReference type="AlphaFoldDB" id="A0A087GHH7"/>
<dbReference type="eggNOG" id="KOG2942">
    <property type="taxonomic scope" value="Eukaryota"/>
</dbReference>
<dbReference type="PANTHER" id="PTHR37752:SF1">
    <property type="entry name" value="OS02G0610700 PROTEIN"/>
    <property type="match status" value="1"/>
</dbReference>
<dbReference type="SUPFAM" id="SSF103511">
    <property type="entry name" value="Chlorophyll a-b binding protein"/>
    <property type="match status" value="1"/>
</dbReference>
<keyword evidence="2" id="KW-1185">Reference proteome</keyword>
<dbReference type="PANTHER" id="PTHR37752">
    <property type="entry name" value="OS02G0610700 PROTEIN"/>
    <property type="match status" value="1"/>
</dbReference>
<reference evidence="2" key="1">
    <citation type="journal article" date="2015" name="Nat. Plants">
        <title>Genome expansion of Arabis alpina linked with retrotransposition and reduced symmetric DNA methylation.</title>
        <authorList>
            <person name="Willing E.M."/>
            <person name="Rawat V."/>
            <person name="Mandakova T."/>
            <person name="Maumus F."/>
            <person name="James G.V."/>
            <person name="Nordstroem K.J."/>
            <person name="Becker C."/>
            <person name="Warthmann N."/>
            <person name="Chica C."/>
            <person name="Szarzynska B."/>
            <person name="Zytnicki M."/>
            <person name="Albani M.C."/>
            <person name="Kiefer C."/>
            <person name="Bergonzi S."/>
            <person name="Castaings L."/>
            <person name="Mateos J.L."/>
            <person name="Berns M.C."/>
            <person name="Bujdoso N."/>
            <person name="Piofczyk T."/>
            <person name="de Lorenzo L."/>
            <person name="Barrero-Sicilia C."/>
            <person name="Mateos I."/>
            <person name="Piednoel M."/>
            <person name="Hagmann J."/>
            <person name="Chen-Min-Tao R."/>
            <person name="Iglesias-Fernandez R."/>
            <person name="Schuster S.C."/>
            <person name="Alonso-Blanco C."/>
            <person name="Roudier F."/>
            <person name="Carbonero P."/>
            <person name="Paz-Ares J."/>
            <person name="Davis S.J."/>
            <person name="Pecinka A."/>
            <person name="Quesneville H."/>
            <person name="Colot V."/>
            <person name="Lysak M.A."/>
            <person name="Weigel D."/>
            <person name="Coupland G."/>
            <person name="Schneeberger K."/>
        </authorList>
    </citation>
    <scope>NUCLEOTIDE SEQUENCE [LARGE SCALE GENOMIC DNA]</scope>
    <source>
        <strain evidence="2">cv. Pajares</strain>
    </source>
</reference>
<proteinExistence type="predicted"/>
<dbReference type="InterPro" id="IPR053091">
    <property type="entry name" value="PSII_Assembly/Photoprotect-Rel"/>
</dbReference>
<evidence type="ECO:0000313" key="2">
    <source>
        <dbReference type="Proteomes" id="UP000029120"/>
    </source>
</evidence>
<accession>A0A087GHH7</accession>
<dbReference type="EMBL" id="CM002875">
    <property type="protein sequence ID" value="KFK29329.1"/>
    <property type="molecule type" value="Genomic_DNA"/>
</dbReference>
<gene>
    <name evidence="1" type="ordered locus">AALP_Aa7g119600</name>
</gene>
<dbReference type="OrthoDB" id="1887732at2759"/>
<dbReference type="OMA" id="IIEGHTG"/>
<dbReference type="Gramene" id="KFK29329">
    <property type="protein sequence ID" value="KFK29329"/>
    <property type="gene ID" value="AALP_AA7G119600"/>
</dbReference>
<organism evidence="1 2">
    <name type="scientific">Arabis alpina</name>
    <name type="common">Alpine rock-cress</name>
    <dbReference type="NCBI Taxonomy" id="50452"/>
    <lineage>
        <taxon>Eukaryota</taxon>
        <taxon>Viridiplantae</taxon>
        <taxon>Streptophyta</taxon>
        <taxon>Embryophyta</taxon>
        <taxon>Tracheophyta</taxon>
        <taxon>Spermatophyta</taxon>
        <taxon>Magnoliopsida</taxon>
        <taxon>eudicotyledons</taxon>
        <taxon>Gunneridae</taxon>
        <taxon>Pentapetalae</taxon>
        <taxon>rosids</taxon>
        <taxon>malvids</taxon>
        <taxon>Brassicales</taxon>
        <taxon>Brassicaceae</taxon>
        <taxon>Arabideae</taxon>
        <taxon>Arabis</taxon>
    </lineage>
</organism>
<protein>
    <submittedName>
        <fullName evidence="1">Uncharacterized protein</fullName>
    </submittedName>
</protein>
<sequence length="152" mass="16229">MVVTSSSSTTPIFFFPLFSCSNGRLAIPSSLSCSYLVKGHQDANLVGNTTRGGVVRVLVNPNASPSPGKVKAKKEVIMVDPLEAKRLAGKQMGEIKGREKRQRRREVEAINGAWAIIGLTVGLVIEAQTGKGILAQLAGYWSAAVHLFIPPT</sequence>
<dbReference type="GO" id="GO:0009535">
    <property type="term" value="C:chloroplast thylakoid membrane"/>
    <property type="evidence" value="ECO:0007669"/>
    <property type="project" value="TreeGrafter"/>
</dbReference>
<name>A0A087GHH7_ARAAL</name>